<dbReference type="InterPro" id="IPR043128">
    <property type="entry name" value="Rev_trsase/Diguanyl_cyclase"/>
</dbReference>
<dbReference type="Proteomes" id="UP001166585">
    <property type="component" value="Unassembled WGS sequence"/>
</dbReference>
<dbReference type="EMBL" id="JAHCQH010000004">
    <property type="protein sequence ID" value="MBS9475718.1"/>
    <property type="molecule type" value="Genomic_DNA"/>
</dbReference>
<dbReference type="CDD" id="cd01949">
    <property type="entry name" value="GGDEF"/>
    <property type="match status" value="1"/>
</dbReference>
<keyword evidence="3" id="KW-0812">Transmembrane</keyword>
<dbReference type="InterPro" id="IPR000160">
    <property type="entry name" value="GGDEF_dom"/>
</dbReference>
<feature type="transmembrane region" description="Helical" evidence="3">
    <location>
        <begin position="62"/>
        <end position="82"/>
    </location>
</feature>
<comment type="catalytic activity">
    <reaction evidence="2">
        <text>2 GTP = 3',3'-c-di-GMP + 2 diphosphate</text>
        <dbReference type="Rhea" id="RHEA:24898"/>
        <dbReference type="ChEBI" id="CHEBI:33019"/>
        <dbReference type="ChEBI" id="CHEBI:37565"/>
        <dbReference type="ChEBI" id="CHEBI:58805"/>
        <dbReference type="EC" id="2.7.7.65"/>
    </reaction>
</comment>
<reference evidence="5" key="1">
    <citation type="submission" date="2021-05" db="EMBL/GenBank/DDBJ databases">
        <authorList>
            <person name="Sun Q."/>
            <person name="Inoue M."/>
        </authorList>
    </citation>
    <scope>NUCLEOTIDE SEQUENCE</scope>
    <source>
        <strain evidence="5">VKM B-3255</strain>
    </source>
</reference>
<keyword evidence="3" id="KW-0472">Membrane</keyword>
<dbReference type="SMART" id="SM00267">
    <property type="entry name" value="GGDEF"/>
    <property type="match status" value="1"/>
</dbReference>
<keyword evidence="6" id="KW-1185">Reference proteome</keyword>
<dbReference type="EC" id="2.7.7.65" evidence="1"/>
<evidence type="ECO:0000256" key="3">
    <source>
        <dbReference type="SAM" id="Phobius"/>
    </source>
</evidence>
<dbReference type="NCBIfam" id="TIGR00254">
    <property type="entry name" value="GGDEF"/>
    <property type="match status" value="1"/>
</dbReference>
<comment type="caution">
    <text evidence="5">The sequence shown here is derived from an EMBL/GenBank/DDBJ whole genome shotgun (WGS) entry which is preliminary data.</text>
</comment>
<dbReference type="PANTHER" id="PTHR45138">
    <property type="entry name" value="REGULATORY COMPONENTS OF SENSORY TRANSDUCTION SYSTEM"/>
    <property type="match status" value="1"/>
</dbReference>
<keyword evidence="3" id="KW-1133">Transmembrane helix</keyword>
<feature type="transmembrane region" description="Helical" evidence="3">
    <location>
        <begin position="119"/>
        <end position="140"/>
    </location>
</feature>
<dbReference type="PROSITE" id="PS50887">
    <property type="entry name" value="GGDEF"/>
    <property type="match status" value="1"/>
</dbReference>
<dbReference type="InterPro" id="IPR029787">
    <property type="entry name" value="Nucleotide_cyclase"/>
</dbReference>
<dbReference type="Gene3D" id="3.30.70.270">
    <property type="match status" value="1"/>
</dbReference>
<gene>
    <name evidence="5" type="ORF">KIP89_01160</name>
</gene>
<evidence type="ECO:0000256" key="2">
    <source>
        <dbReference type="ARBA" id="ARBA00034247"/>
    </source>
</evidence>
<feature type="transmembrane region" description="Helical" evidence="3">
    <location>
        <begin position="6"/>
        <end position="30"/>
    </location>
</feature>
<protein>
    <recommendedName>
        <fullName evidence="1">diguanylate cyclase</fullName>
        <ecNumber evidence="1">2.7.7.65</ecNumber>
    </recommendedName>
</protein>
<dbReference type="SUPFAM" id="SSF55073">
    <property type="entry name" value="Nucleotide cyclase"/>
    <property type="match status" value="1"/>
</dbReference>
<name>A0ABS5R217_9HYPH</name>
<evidence type="ECO:0000256" key="1">
    <source>
        <dbReference type="ARBA" id="ARBA00012528"/>
    </source>
</evidence>
<evidence type="ECO:0000313" key="5">
    <source>
        <dbReference type="EMBL" id="MBS9475718.1"/>
    </source>
</evidence>
<feature type="transmembrane region" description="Helical" evidence="3">
    <location>
        <begin position="152"/>
        <end position="170"/>
    </location>
</feature>
<feature type="transmembrane region" description="Helical" evidence="3">
    <location>
        <begin position="190"/>
        <end position="210"/>
    </location>
</feature>
<feature type="transmembrane region" description="Helical" evidence="3">
    <location>
        <begin position="94"/>
        <end position="113"/>
    </location>
</feature>
<dbReference type="PANTHER" id="PTHR45138:SF9">
    <property type="entry name" value="DIGUANYLATE CYCLASE DGCM-RELATED"/>
    <property type="match status" value="1"/>
</dbReference>
<accession>A0ABS5R217</accession>
<sequence>MTMLDPWTLWAVLTVVVALLAAGMLFVWWLTPSEPSLAHWVISLLLFIVGVLGGIFRAELPYVVGVGLANACFIAAYAQLWSGLRRFDGRPVPLLLDWIAPAAWVVLILVPPFSETPEARVALISVMIAGMTLLALEQLWRGGLRASKARMALFVALAVAMVMNLLRIPYLHAQIRDDRVELFNSPEMAWFGLLGIALGILTCFSVVLMVRERAEQQYRQAAERDELTGLLNRRGFMQQAVGAAAAGGPLAVMFLDLDHFKQINDRFGHAAGDSVLVLFARVLRDNVRAGDVIGRVGGEEFVVLLPGADDATARLAAERVQRGLKEAAISLHMGGEGAPVECTASIGLAIAALPAAGSAPVLEGRLRILMDRADAVLYRAKSGGRNRIEVVRVEPITTG</sequence>
<evidence type="ECO:0000313" key="6">
    <source>
        <dbReference type="Proteomes" id="UP001166585"/>
    </source>
</evidence>
<dbReference type="Pfam" id="PF00990">
    <property type="entry name" value="GGDEF"/>
    <property type="match status" value="1"/>
</dbReference>
<dbReference type="InterPro" id="IPR050469">
    <property type="entry name" value="Diguanylate_Cyclase"/>
</dbReference>
<organism evidence="5 6">
    <name type="scientific">Ancylobacter radicis</name>
    <dbReference type="NCBI Taxonomy" id="2836179"/>
    <lineage>
        <taxon>Bacteria</taxon>
        <taxon>Pseudomonadati</taxon>
        <taxon>Pseudomonadota</taxon>
        <taxon>Alphaproteobacteria</taxon>
        <taxon>Hyphomicrobiales</taxon>
        <taxon>Xanthobacteraceae</taxon>
        <taxon>Ancylobacter</taxon>
    </lineage>
</organism>
<proteinExistence type="predicted"/>
<feature type="transmembrane region" description="Helical" evidence="3">
    <location>
        <begin position="37"/>
        <end position="56"/>
    </location>
</feature>
<evidence type="ECO:0000259" key="4">
    <source>
        <dbReference type="PROSITE" id="PS50887"/>
    </source>
</evidence>
<feature type="domain" description="GGDEF" evidence="4">
    <location>
        <begin position="248"/>
        <end position="393"/>
    </location>
</feature>